<dbReference type="Proteomes" id="UP000028194">
    <property type="component" value="Chromosome"/>
</dbReference>
<name>A0A075MV14_9ARCH</name>
<evidence type="ECO:0000313" key="2">
    <source>
        <dbReference type="EMBL" id="AIF85075.1"/>
    </source>
</evidence>
<dbReference type="AlphaFoldDB" id="A0A075MV14"/>
<dbReference type="KEGG" id="nev:NTE_03040"/>
<accession>A0A075MV14</accession>
<evidence type="ECO:0000313" key="3">
    <source>
        <dbReference type="Proteomes" id="UP000028194"/>
    </source>
</evidence>
<dbReference type="InterPro" id="IPR037401">
    <property type="entry name" value="SnoaL-like"/>
</dbReference>
<reference evidence="2 3" key="1">
    <citation type="journal article" date="2014" name="PLoS ONE">
        <title>Genome Sequence of Candidatus Nitrososphaera evergladensis from Group I.1b Enriched from Everglades Soil Reveals Novel Genomic Features of the Ammonia-Oxidizing Archaea.</title>
        <authorList>
            <person name="Zhalnina K.V."/>
            <person name="Dias R."/>
            <person name="Leonard M.T."/>
            <person name="Dorr de Quadros P."/>
            <person name="Camargo F.A."/>
            <person name="Drew J.C."/>
            <person name="Farmerie W.G."/>
            <person name="Daroub S.H."/>
            <person name="Triplett E.W."/>
        </authorList>
    </citation>
    <scope>NUCLEOTIDE SEQUENCE [LARGE SCALE GENOMIC DNA]</scope>
    <source>
        <strain evidence="2 3">SR1</strain>
    </source>
</reference>
<dbReference type="EMBL" id="CP007174">
    <property type="protein sequence ID" value="AIF85075.1"/>
    <property type="molecule type" value="Genomic_DNA"/>
</dbReference>
<keyword evidence="3" id="KW-1185">Reference proteome</keyword>
<organism evidence="2 3">
    <name type="scientific">Candidatus Nitrososphaera evergladensis SR1</name>
    <dbReference type="NCBI Taxonomy" id="1459636"/>
    <lineage>
        <taxon>Archaea</taxon>
        <taxon>Nitrososphaerota</taxon>
        <taxon>Nitrososphaeria</taxon>
        <taxon>Nitrososphaerales</taxon>
        <taxon>Nitrososphaeraceae</taxon>
        <taxon>Nitrososphaera</taxon>
    </lineage>
</organism>
<evidence type="ECO:0000259" key="1">
    <source>
        <dbReference type="Pfam" id="PF12680"/>
    </source>
</evidence>
<feature type="domain" description="SnoaL-like" evidence="1">
    <location>
        <begin position="16"/>
        <end position="124"/>
    </location>
</feature>
<dbReference type="HOGENOM" id="CLU_133108_0_0_2"/>
<dbReference type="Gene3D" id="3.10.450.50">
    <property type="match status" value="1"/>
</dbReference>
<dbReference type="InterPro" id="IPR032710">
    <property type="entry name" value="NTF2-like_dom_sf"/>
</dbReference>
<gene>
    <name evidence="2" type="ORF">NTE_03040</name>
</gene>
<dbReference type="Pfam" id="PF12680">
    <property type="entry name" value="SnoaL_2"/>
    <property type="match status" value="1"/>
</dbReference>
<proteinExistence type="predicted"/>
<protein>
    <submittedName>
        <fullName evidence="2">SnoaL-like domain</fullName>
    </submittedName>
</protein>
<sequence length="131" mass="15018">MLALGISKEFVQEHIDRWVRAWNSRDLAAVLAMYSDDVEFASPKIKVVMPEKSEGRVKGKKELEKYWSLALQKHHELHFTPVAFAINNDNNECFFEYSSLLNGQKTLVVEKFQFSDSKDGLIVRSSAFYGA</sequence>
<dbReference type="SUPFAM" id="SSF54427">
    <property type="entry name" value="NTF2-like"/>
    <property type="match status" value="1"/>
</dbReference>